<feature type="transmembrane region" description="Helical" evidence="1">
    <location>
        <begin position="501"/>
        <end position="518"/>
    </location>
</feature>
<sequence>MSWFDAVPQFLLAVVLLFIPGLAVGFAARLGAPRAVAAAPGVSVSVIGVAAIAAPFLGVSWSVLPVVAVTIGMAVVAFGASVLLRKRAKPVELAGEDRPRYWIVASLAAAAVAAFLIGRRLLNAIGSPESFSQTFDNVFHLNAVRYILDTGSGSSLTLNAMTGAGSYPAAWHDVVSLLVSAGGGEITSSVNAVNIVVAALVWPLGCIYLAQTIWGRRPAVSITAGVLSAAFGAFPISLLDFGVLYPNFLALALLPLVLALGVDALGLSAVSHGSRIMSLLLLLAVLPGMALAHPSAAMAWLALMLPPAFYVYVRVFAKTLRSRRGKGRVAASAALVLAFVAAVVLIRLLWDVVRPPAEAAFWPPVETTGQAIGELIASSAIGRPVAWAVMALTLLGIYATIRSGRKVWLLGTYLVAAALFVVVSSFPADDFRLSLTGIWYNDPPRLAALLPLVTIPLACRGAVEVWCWLSSALALAAGYLNKRRPGRTFEGATTRNRLRPAVLFTAAGIVMIVALAAATQRGNVSQAQASMAGSYRLSEDSPLVSTDELALIKRLPGEVPKDALMVGNPWNGSSLAYAFADRKLVQLHILSAVPQGAAPLLNGPVPSKDDPAVCPTVDSLKIEYILDFGHREVHGRDSGYKGLDALIAAGLATLEDSQGEAKLYRLDLCPAP</sequence>
<dbReference type="EMBL" id="JBHSDQ010000001">
    <property type="protein sequence ID" value="MFC4394727.1"/>
    <property type="molecule type" value="Genomic_DNA"/>
</dbReference>
<feature type="transmembrane region" description="Helical" evidence="1">
    <location>
        <begin position="298"/>
        <end position="317"/>
    </location>
</feature>
<feature type="transmembrane region" description="Helical" evidence="1">
    <location>
        <begin position="101"/>
        <end position="122"/>
    </location>
</feature>
<feature type="transmembrane region" description="Helical" evidence="1">
    <location>
        <begin position="222"/>
        <end position="242"/>
    </location>
</feature>
<feature type="transmembrane region" description="Helical" evidence="1">
    <location>
        <begin position="63"/>
        <end position="80"/>
    </location>
</feature>
<feature type="transmembrane region" description="Helical" evidence="1">
    <location>
        <begin position="329"/>
        <end position="350"/>
    </location>
</feature>
<feature type="transmembrane region" description="Helical" evidence="1">
    <location>
        <begin position="6"/>
        <end position="28"/>
    </location>
</feature>
<dbReference type="Proteomes" id="UP001595778">
    <property type="component" value="Unassembled WGS sequence"/>
</dbReference>
<keyword evidence="1" id="KW-1133">Transmembrane helix</keyword>
<dbReference type="InterPro" id="IPR046671">
    <property type="entry name" value="DUF6541"/>
</dbReference>
<protein>
    <submittedName>
        <fullName evidence="2">DUF6541 family protein</fullName>
    </submittedName>
</protein>
<gene>
    <name evidence="2" type="ORF">ACFO0G_01380</name>
</gene>
<keyword evidence="1" id="KW-0812">Transmembrane</keyword>
<feature type="transmembrane region" description="Helical" evidence="1">
    <location>
        <begin position="35"/>
        <end position="57"/>
    </location>
</feature>
<feature type="transmembrane region" description="Helical" evidence="1">
    <location>
        <begin position="384"/>
        <end position="401"/>
    </location>
</feature>
<accession>A0ABV8WDG9</accession>
<name>A0ABV8WDG9_9MICC</name>
<organism evidence="2 3">
    <name type="scientific">Arthrobacter sedimenti</name>
    <dbReference type="NCBI Taxonomy" id="2694931"/>
    <lineage>
        <taxon>Bacteria</taxon>
        <taxon>Bacillati</taxon>
        <taxon>Actinomycetota</taxon>
        <taxon>Actinomycetes</taxon>
        <taxon>Micrococcales</taxon>
        <taxon>Micrococcaceae</taxon>
        <taxon>Arthrobacter</taxon>
    </lineage>
</organism>
<evidence type="ECO:0000256" key="1">
    <source>
        <dbReference type="SAM" id="Phobius"/>
    </source>
</evidence>
<evidence type="ECO:0000313" key="2">
    <source>
        <dbReference type="EMBL" id="MFC4394727.1"/>
    </source>
</evidence>
<evidence type="ECO:0000313" key="3">
    <source>
        <dbReference type="Proteomes" id="UP001595778"/>
    </source>
</evidence>
<dbReference type="Pfam" id="PF20176">
    <property type="entry name" value="DUF6541"/>
    <property type="match status" value="1"/>
</dbReference>
<feature type="transmembrane region" description="Helical" evidence="1">
    <location>
        <begin position="276"/>
        <end position="292"/>
    </location>
</feature>
<feature type="transmembrane region" description="Helical" evidence="1">
    <location>
        <begin position="192"/>
        <end position="210"/>
    </location>
</feature>
<keyword evidence="3" id="KW-1185">Reference proteome</keyword>
<comment type="caution">
    <text evidence="2">The sequence shown here is derived from an EMBL/GenBank/DDBJ whole genome shotgun (WGS) entry which is preliminary data.</text>
</comment>
<feature type="transmembrane region" description="Helical" evidence="1">
    <location>
        <begin position="408"/>
        <end position="428"/>
    </location>
</feature>
<feature type="transmembrane region" description="Helical" evidence="1">
    <location>
        <begin position="248"/>
        <end position="269"/>
    </location>
</feature>
<dbReference type="RefSeq" id="WP_376976181.1">
    <property type="nucleotide sequence ID" value="NZ_JBHSDQ010000001.1"/>
</dbReference>
<reference evidence="3" key="1">
    <citation type="journal article" date="2019" name="Int. J. Syst. Evol. Microbiol.">
        <title>The Global Catalogue of Microorganisms (GCM) 10K type strain sequencing project: providing services to taxonomists for standard genome sequencing and annotation.</title>
        <authorList>
            <consortium name="The Broad Institute Genomics Platform"/>
            <consortium name="The Broad Institute Genome Sequencing Center for Infectious Disease"/>
            <person name="Wu L."/>
            <person name="Ma J."/>
        </authorList>
    </citation>
    <scope>NUCLEOTIDE SEQUENCE [LARGE SCALE GENOMIC DNA]</scope>
    <source>
        <strain evidence="3">PJ61</strain>
    </source>
</reference>
<keyword evidence="1" id="KW-0472">Membrane</keyword>
<feature type="transmembrane region" description="Helical" evidence="1">
    <location>
        <begin position="448"/>
        <end position="480"/>
    </location>
</feature>
<proteinExistence type="predicted"/>